<keyword evidence="2" id="KW-1185">Reference proteome</keyword>
<reference evidence="1" key="1">
    <citation type="journal article" date="2019" name="bioRxiv">
        <title>The Genome of the Zebra Mussel, Dreissena polymorpha: A Resource for Invasive Species Research.</title>
        <authorList>
            <person name="McCartney M.A."/>
            <person name="Auch B."/>
            <person name="Kono T."/>
            <person name="Mallez S."/>
            <person name="Zhang Y."/>
            <person name="Obille A."/>
            <person name="Becker A."/>
            <person name="Abrahante J.E."/>
            <person name="Garbe J."/>
            <person name="Badalamenti J.P."/>
            <person name="Herman A."/>
            <person name="Mangelson H."/>
            <person name="Liachko I."/>
            <person name="Sullivan S."/>
            <person name="Sone E.D."/>
            <person name="Koren S."/>
            <person name="Silverstein K.A.T."/>
            <person name="Beckman K.B."/>
            <person name="Gohl D.M."/>
        </authorList>
    </citation>
    <scope>NUCLEOTIDE SEQUENCE</scope>
    <source>
        <strain evidence="1">Duluth1</strain>
        <tissue evidence="1">Whole animal</tissue>
    </source>
</reference>
<dbReference type="AlphaFoldDB" id="A0A9D4LFR5"/>
<dbReference type="PANTHER" id="PTHR46919">
    <property type="entry name" value="ZINC FINGER, C3HC4 TYPE (RING FINGER) FAMILY PROTEIN"/>
    <property type="match status" value="1"/>
</dbReference>
<dbReference type="Proteomes" id="UP000828390">
    <property type="component" value="Unassembled WGS sequence"/>
</dbReference>
<organism evidence="1 2">
    <name type="scientific">Dreissena polymorpha</name>
    <name type="common">Zebra mussel</name>
    <name type="synonym">Mytilus polymorpha</name>
    <dbReference type="NCBI Taxonomy" id="45954"/>
    <lineage>
        <taxon>Eukaryota</taxon>
        <taxon>Metazoa</taxon>
        <taxon>Spiralia</taxon>
        <taxon>Lophotrochozoa</taxon>
        <taxon>Mollusca</taxon>
        <taxon>Bivalvia</taxon>
        <taxon>Autobranchia</taxon>
        <taxon>Heteroconchia</taxon>
        <taxon>Euheterodonta</taxon>
        <taxon>Imparidentia</taxon>
        <taxon>Neoheterodontei</taxon>
        <taxon>Myida</taxon>
        <taxon>Dreissenoidea</taxon>
        <taxon>Dreissenidae</taxon>
        <taxon>Dreissena</taxon>
    </lineage>
</organism>
<comment type="caution">
    <text evidence="1">The sequence shown here is derived from an EMBL/GenBank/DDBJ whole genome shotgun (WGS) entry which is preliminary data.</text>
</comment>
<accession>A0A9D4LFR5</accession>
<sequence>MSVVVYIPDIRLLSTNRHHLKWATDDQDHTYVSDEILWNKKLLTEALPLAFEKAIDTSISMAVTNGNKSPLVDGEHNLNETRNEETVAKKLDCTKLTLDEFMRKKLAVPEFDMSTKENKNVMIFFLNNIERLTALIDTVSEMRFLKDTAGRRVKPSQIFDPFDEFLCRLFYGEHVFPAAKDALLPHRAAFIKLGMKGVGNILPKNIYAVAKTIDSVSQIDDRMYDKAKALQEYIEDNPSILRQTLGTCHALYTAQQ</sequence>
<dbReference type="PANTHER" id="PTHR46919:SF2">
    <property type="entry name" value="SACSIN"/>
    <property type="match status" value="1"/>
</dbReference>
<proteinExistence type="predicted"/>
<name>A0A9D4LFR5_DREPO</name>
<evidence type="ECO:0000313" key="1">
    <source>
        <dbReference type="EMBL" id="KAH3856974.1"/>
    </source>
</evidence>
<evidence type="ECO:0000313" key="2">
    <source>
        <dbReference type="Proteomes" id="UP000828390"/>
    </source>
</evidence>
<dbReference type="EMBL" id="JAIWYP010000003">
    <property type="protein sequence ID" value="KAH3856974.1"/>
    <property type="molecule type" value="Genomic_DNA"/>
</dbReference>
<reference evidence="1" key="2">
    <citation type="submission" date="2020-11" db="EMBL/GenBank/DDBJ databases">
        <authorList>
            <person name="McCartney M.A."/>
            <person name="Auch B."/>
            <person name="Kono T."/>
            <person name="Mallez S."/>
            <person name="Becker A."/>
            <person name="Gohl D.M."/>
            <person name="Silverstein K.A.T."/>
            <person name="Koren S."/>
            <person name="Bechman K.B."/>
            <person name="Herman A."/>
            <person name="Abrahante J.E."/>
            <person name="Garbe J."/>
        </authorList>
    </citation>
    <scope>NUCLEOTIDE SEQUENCE</scope>
    <source>
        <strain evidence="1">Duluth1</strain>
        <tissue evidence="1">Whole animal</tissue>
    </source>
</reference>
<gene>
    <name evidence="1" type="ORF">DPMN_099571</name>
</gene>
<protein>
    <submittedName>
        <fullName evidence="1">Uncharacterized protein</fullName>
    </submittedName>
</protein>